<dbReference type="PANTHER" id="PTHR12439">
    <property type="entry name" value="PLACENTAL PROTEIN 11-RELATED"/>
    <property type="match status" value="1"/>
</dbReference>
<evidence type="ECO:0000256" key="7">
    <source>
        <dbReference type="ARBA" id="ARBA00022801"/>
    </source>
</evidence>
<sequence>MAKYTSVIKEKPKAIKITLLRILCEKITFRFFYYVDPSLLQKPSYSQFIAMMNNFNRKGGVDEPRVSPQEEAHEISTFLTTILASRPWQILYSFLQQKGHPFAQSPYTFRSWIEQLWFKHYSRSKGRADDTSAFEHVFMGENVLVSVRFKWQRLVKRVGSFLVGTSPEFEMALYTLCFLARRGREQCP</sequence>
<dbReference type="InterPro" id="IPR037227">
    <property type="entry name" value="EndoU-like"/>
</dbReference>
<comment type="cofactor">
    <cofactor evidence="1 11">
        <name>Mn(2+)</name>
        <dbReference type="ChEBI" id="CHEBI:29035"/>
    </cofactor>
</comment>
<gene>
    <name evidence="13" type="ORF">ANCDUO_10312</name>
</gene>
<keyword evidence="14" id="KW-1185">Reference proteome</keyword>
<accession>A0A0C2GKR4</accession>
<keyword evidence="10" id="KW-0456">Lyase</keyword>
<dbReference type="GO" id="GO:0046872">
    <property type="term" value="F:metal ion binding"/>
    <property type="evidence" value="ECO:0007669"/>
    <property type="project" value="UniProtKB-UniRule"/>
</dbReference>
<dbReference type="GO" id="GO:0016787">
    <property type="term" value="F:hydrolase activity"/>
    <property type="evidence" value="ECO:0007669"/>
    <property type="project" value="UniProtKB-KW"/>
</dbReference>
<comment type="similarity">
    <text evidence="2 11">Belongs to the ENDOU family.</text>
</comment>
<dbReference type="InterPro" id="IPR018998">
    <property type="entry name" value="EndoU_C"/>
</dbReference>
<dbReference type="AlphaFoldDB" id="A0A0C2GKR4"/>
<keyword evidence="9 11" id="KW-0464">Manganese</keyword>
<evidence type="ECO:0000313" key="14">
    <source>
        <dbReference type="Proteomes" id="UP000054047"/>
    </source>
</evidence>
<evidence type="ECO:0000256" key="11">
    <source>
        <dbReference type="RuleBase" id="RU367085"/>
    </source>
</evidence>
<dbReference type="Proteomes" id="UP000054047">
    <property type="component" value="Unassembled WGS sequence"/>
</dbReference>
<feature type="domain" description="EndoU" evidence="12">
    <location>
        <begin position="1"/>
        <end position="188"/>
    </location>
</feature>
<evidence type="ECO:0000256" key="10">
    <source>
        <dbReference type="ARBA" id="ARBA00023239"/>
    </source>
</evidence>
<name>A0A0C2GKR4_9BILA</name>
<dbReference type="CDD" id="cd21159">
    <property type="entry name" value="XendoU"/>
    <property type="match status" value="1"/>
</dbReference>
<evidence type="ECO:0000256" key="9">
    <source>
        <dbReference type="ARBA" id="ARBA00023211"/>
    </source>
</evidence>
<feature type="non-terminal residue" evidence="13">
    <location>
        <position position="188"/>
    </location>
</feature>
<evidence type="ECO:0000256" key="6">
    <source>
        <dbReference type="ARBA" id="ARBA00022759"/>
    </source>
</evidence>
<keyword evidence="4 11" id="KW-0540">Nuclease</keyword>
<evidence type="ECO:0000313" key="13">
    <source>
        <dbReference type="EMBL" id="KIH59459.1"/>
    </source>
</evidence>
<dbReference type="Pfam" id="PF09412">
    <property type="entry name" value="XendoU"/>
    <property type="match status" value="2"/>
</dbReference>
<evidence type="ECO:0000259" key="12">
    <source>
        <dbReference type="PROSITE" id="PS51959"/>
    </source>
</evidence>
<dbReference type="GO" id="GO:0016829">
    <property type="term" value="F:lyase activity"/>
    <property type="evidence" value="ECO:0007669"/>
    <property type="project" value="UniProtKB-KW"/>
</dbReference>
<organism evidence="13 14">
    <name type="scientific">Ancylostoma duodenale</name>
    <dbReference type="NCBI Taxonomy" id="51022"/>
    <lineage>
        <taxon>Eukaryota</taxon>
        <taxon>Metazoa</taxon>
        <taxon>Ecdysozoa</taxon>
        <taxon>Nematoda</taxon>
        <taxon>Chromadorea</taxon>
        <taxon>Rhabditida</taxon>
        <taxon>Rhabditina</taxon>
        <taxon>Rhabditomorpha</taxon>
        <taxon>Strongyloidea</taxon>
        <taxon>Ancylostomatidae</taxon>
        <taxon>Ancylostomatinae</taxon>
        <taxon>Ancylostoma</taxon>
    </lineage>
</organism>
<keyword evidence="5 11" id="KW-0479">Metal-binding</keyword>
<dbReference type="SUPFAM" id="SSF142877">
    <property type="entry name" value="EndoU-like"/>
    <property type="match status" value="1"/>
</dbReference>
<evidence type="ECO:0000256" key="1">
    <source>
        <dbReference type="ARBA" id="ARBA00001936"/>
    </source>
</evidence>
<comment type="subunit">
    <text evidence="3 11">Monomer.</text>
</comment>
<evidence type="ECO:0000256" key="5">
    <source>
        <dbReference type="ARBA" id="ARBA00022723"/>
    </source>
</evidence>
<keyword evidence="8 11" id="KW-0694">RNA-binding</keyword>
<evidence type="ECO:0000256" key="3">
    <source>
        <dbReference type="ARBA" id="ARBA00011245"/>
    </source>
</evidence>
<dbReference type="OrthoDB" id="430326at2759"/>
<evidence type="ECO:0000256" key="2">
    <source>
        <dbReference type="ARBA" id="ARBA00010168"/>
    </source>
</evidence>
<dbReference type="GO" id="GO:0004521">
    <property type="term" value="F:RNA endonuclease activity"/>
    <property type="evidence" value="ECO:0007669"/>
    <property type="project" value="UniProtKB-UniRule"/>
</dbReference>
<reference evidence="13 14" key="1">
    <citation type="submission" date="2013-12" db="EMBL/GenBank/DDBJ databases">
        <title>Draft genome of the parsitic nematode Ancylostoma duodenale.</title>
        <authorList>
            <person name="Mitreva M."/>
        </authorList>
    </citation>
    <scope>NUCLEOTIDE SEQUENCE [LARGE SCALE GENOMIC DNA]</scope>
    <source>
        <strain evidence="13 14">Zhejiang</strain>
    </source>
</reference>
<dbReference type="GO" id="GO:0003723">
    <property type="term" value="F:RNA binding"/>
    <property type="evidence" value="ECO:0007669"/>
    <property type="project" value="UniProtKB-UniRule"/>
</dbReference>
<dbReference type="PANTHER" id="PTHR12439:SF11">
    <property type="entry name" value="URIDYLATE-SPECIFIC ENDORIBONUCLEASE"/>
    <property type="match status" value="1"/>
</dbReference>
<proteinExistence type="inferred from homology"/>
<dbReference type="InterPro" id="IPR039787">
    <property type="entry name" value="ENDOU"/>
</dbReference>
<dbReference type="EMBL" id="KN731933">
    <property type="protein sequence ID" value="KIH59459.1"/>
    <property type="molecule type" value="Genomic_DNA"/>
</dbReference>
<evidence type="ECO:0000256" key="4">
    <source>
        <dbReference type="ARBA" id="ARBA00022722"/>
    </source>
</evidence>
<evidence type="ECO:0000256" key="8">
    <source>
        <dbReference type="ARBA" id="ARBA00022884"/>
    </source>
</evidence>
<keyword evidence="7 11" id="KW-0378">Hydrolase</keyword>
<protein>
    <submittedName>
        <fullName evidence="13">Endoribonuclease XendoU</fullName>
    </submittedName>
</protein>
<keyword evidence="6 11" id="KW-0255">Endonuclease</keyword>
<dbReference type="PROSITE" id="PS51959">
    <property type="entry name" value="ENDOU"/>
    <property type="match status" value="1"/>
</dbReference>